<organism evidence="4 5">
    <name type="scientific">Novosphingobium sediminis</name>
    <dbReference type="NCBI Taxonomy" id="707214"/>
    <lineage>
        <taxon>Bacteria</taxon>
        <taxon>Pseudomonadati</taxon>
        <taxon>Pseudomonadota</taxon>
        <taxon>Alphaproteobacteria</taxon>
        <taxon>Sphingomonadales</taxon>
        <taxon>Sphingomonadaceae</taxon>
        <taxon>Novosphingobium</taxon>
    </lineage>
</organism>
<dbReference type="OrthoDB" id="7594920at2"/>
<dbReference type="PANTHER" id="PTHR44591:SF25">
    <property type="entry name" value="CHEMOTAXIS TWO-COMPONENT RESPONSE REGULATOR"/>
    <property type="match status" value="1"/>
</dbReference>
<name>A0A512AM13_9SPHN</name>
<evidence type="ECO:0000256" key="2">
    <source>
        <dbReference type="PROSITE-ProRule" id="PRU00169"/>
    </source>
</evidence>
<dbReference type="SUPFAM" id="SSF46785">
    <property type="entry name" value="Winged helix' DNA-binding domain"/>
    <property type="match status" value="1"/>
</dbReference>
<evidence type="ECO:0000313" key="4">
    <source>
        <dbReference type="EMBL" id="GEO00760.1"/>
    </source>
</evidence>
<dbReference type="InterPro" id="IPR036388">
    <property type="entry name" value="WH-like_DNA-bd_sf"/>
</dbReference>
<gene>
    <name evidence="4" type="ORF">NSE01_25920</name>
</gene>
<keyword evidence="1 2" id="KW-0597">Phosphoprotein</keyword>
<dbReference type="RefSeq" id="WP_147160091.1">
    <property type="nucleotide sequence ID" value="NZ_BJYR01000017.1"/>
</dbReference>
<dbReference type="InterPro" id="IPR050595">
    <property type="entry name" value="Bact_response_regulator"/>
</dbReference>
<dbReference type="PROSITE" id="PS50110">
    <property type="entry name" value="RESPONSE_REGULATORY"/>
    <property type="match status" value="1"/>
</dbReference>
<protein>
    <recommendedName>
        <fullName evidence="3">Response regulatory domain-containing protein</fullName>
    </recommendedName>
</protein>
<reference evidence="4 5" key="1">
    <citation type="submission" date="2019-07" db="EMBL/GenBank/DDBJ databases">
        <title>Whole genome shotgun sequence of Novosphingobium sediminis NBRC 106119.</title>
        <authorList>
            <person name="Hosoyama A."/>
            <person name="Uohara A."/>
            <person name="Ohji S."/>
            <person name="Ichikawa N."/>
        </authorList>
    </citation>
    <scope>NUCLEOTIDE SEQUENCE [LARGE SCALE GENOMIC DNA]</scope>
    <source>
        <strain evidence="4 5">NBRC 106119</strain>
    </source>
</reference>
<sequence>MNAKAISERDNAQCRILVVDDDRATAEEVVEAAHLLGYQCGFALDAASALRTIAEDETIGIVVTDVQMPGMTGLSLLDELSSRFATQRPLVTLVITGFGSIDVAVAAMRNEAADFLTKPVSRDDLAAALRRAMRKWLRLCGERSLAALSASLRGPVSEAGQPASAVAAPLAPVDDTELLKITRKLVRMREQRGQFLNPALFSDPMWDILLDLTSARLEQKTVPVSSVCQAAGVPMSTALRQIRSLVDMGLIRRWSDPLDRRRDLLAINDEAMEAMRQYLTYLRDRVGV</sequence>
<comment type="caution">
    <text evidence="4">The sequence shown here is derived from an EMBL/GenBank/DDBJ whole genome shotgun (WGS) entry which is preliminary data.</text>
</comment>
<dbReference type="SMART" id="SM00448">
    <property type="entry name" value="REC"/>
    <property type="match status" value="1"/>
</dbReference>
<dbReference type="InterPro" id="IPR001789">
    <property type="entry name" value="Sig_transdc_resp-reg_receiver"/>
</dbReference>
<evidence type="ECO:0000259" key="3">
    <source>
        <dbReference type="PROSITE" id="PS50110"/>
    </source>
</evidence>
<feature type="modified residue" description="4-aspartylphosphate" evidence="2">
    <location>
        <position position="65"/>
    </location>
</feature>
<evidence type="ECO:0000256" key="1">
    <source>
        <dbReference type="ARBA" id="ARBA00022553"/>
    </source>
</evidence>
<feature type="domain" description="Response regulatory" evidence="3">
    <location>
        <begin position="15"/>
        <end position="133"/>
    </location>
</feature>
<dbReference type="SUPFAM" id="SSF52172">
    <property type="entry name" value="CheY-like"/>
    <property type="match status" value="1"/>
</dbReference>
<dbReference type="InterPro" id="IPR036390">
    <property type="entry name" value="WH_DNA-bd_sf"/>
</dbReference>
<dbReference type="PANTHER" id="PTHR44591">
    <property type="entry name" value="STRESS RESPONSE REGULATOR PROTEIN 1"/>
    <property type="match status" value="1"/>
</dbReference>
<dbReference type="GO" id="GO:0000160">
    <property type="term" value="P:phosphorelay signal transduction system"/>
    <property type="evidence" value="ECO:0007669"/>
    <property type="project" value="InterPro"/>
</dbReference>
<evidence type="ECO:0000313" key="5">
    <source>
        <dbReference type="Proteomes" id="UP000321464"/>
    </source>
</evidence>
<dbReference type="Proteomes" id="UP000321464">
    <property type="component" value="Unassembled WGS sequence"/>
</dbReference>
<keyword evidence="5" id="KW-1185">Reference proteome</keyword>
<dbReference type="Pfam" id="PF00072">
    <property type="entry name" value="Response_reg"/>
    <property type="match status" value="1"/>
</dbReference>
<dbReference type="EMBL" id="BJYR01000017">
    <property type="protein sequence ID" value="GEO00760.1"/>
    <property type="molecule type" value="Genomic_DNA"/>
</dbReference>
<proteinExistence type="predicted"/>
<dbReference type="AlphaFoldDB" id="A0A512AM13"/>
<accession>A0A512AM13</accession>
<dbReference type="InterPro" id="IPR011006">
    <property type="entry name" value="CheY-like_superfamily"/>
</dbReference>
<dbReference type="Gene3D" id="3.40.50.2300">
    <property type="match status" value="1"/>
</dbReference>
<dbReference type="Gene3D" id="1.10.10.10">
    <property type="entry name" value="Winged helix-like DNA-binding domain superfamily/Winged helix DNA-binding domain"/>
    <property type="match status" value="1"/>
</dbReference>